<accession>A0ABS8PL61</accession>
<dbReference type="InterPro" id="IPR029018">
    <property type="entry name" value="Hex-like_dom2"/>
</dbReference>
<dbReference type="EMBL" id="JAJNEC010000003">
    <property type="protein sequence ID" value="MCD2421842.1"/>
    <property type="molecule type" value="Genomic_DNA"/>
</dbReference>
<dbReference type="CDD" id="cd06564">
    <property type="entry name" value="GH20_DspB_LnbB-like"/>
    <property type="match status" value="1"/>
</dbReference>
<dbReference type="Pfam" id="PF00728">
    <property type="entry name" value="Glyco_hydro_20"/>
    <property type="match status" value="1"/>
</dbReference>
<keyword evidence="7" id="KW-1185">Reference proteome</keyword>
<dbReference type="Gene3D" id="3.30.379.10">
    <property type="entry name" value="Chitobiase/beta-hexosaminidase domain 2-like"/>
    <property type="match status" value="1"/>
</dbReference>
<comment type="caution">
    <text evidence="6">The sequence shown here is derived from an EMBL/GenBank/DDBJ whole genome shotgun (WGS) entry which is preliminary data.</text>
</comment>
<keyword evidence="2" id="KW-0378">Hydrolase</keyword>
<dbReference type="PANTHER" id="PTHR43678:SF1">
    <property type="entry name" value="BETA-N-ACETYLHEXOSAMINIDASE"/>
    <property type="match status" value="1"/>
</dbReference>
<dbReference type="InterPro" id="IPR015883">
    <property type="entry name" value="Glyco_hydro_20_cat"/>
</dbReference>
<dbReference type="Proteomes" id="UP001199816">
    <property type="component" value="Unassembled WGS sequence"/>
</dbReference>
<dbReference type="SUPFAM" id="SSF49899">
    <property type="entry name" value="Concanavalin A-like lectins/glucanases"/>
    <property type="match status" value="1"/>
</dbReference>
<name>A0ABS8PL61_9BACT</name>
<dbReference type="SUPFAM" id="SSF55545">
    <property type="entry name" value="beta-N-acetylhexosaminidase-like domain"/>
    <property type="match status" value="1"/>
</dbReference>
<dbReference type="InterPro" id="IPR025705">
    <property type="entry name" value="Beta_hexosaminidase_sua/sub"/>
</dbReference>
<dbReference type="Gene3D" id="2.60.120.200">
    <property type="match status" value="1"/>
</dbReference>
<evidence type="ECO:0000256" key="3">
    <source>
        <dbReference type="ARBA" id="ARBA00023295"/>
    </source>
</evidence>
<evidence type="ECO:0000313" key="6">
    <source>
        <dbReference type="EMBL" id="MCD2421842.1"/>
    </source>
</evidence>
<keyword evidence="3" id="KW-0326">Glycosidase</keyword>
<evidence type="ECO:0000256" key="2">
    <source>
        <dbReference type="ARBA" id="ARBA00022801"/>
    </source>
</evidence>
<dbReference type="InterPro" id="IPR052764">
    <property type="entry name" value="GH20_Enzymes"/>
</dbReference>
<protein>
    <submittedName>
        <fullName evidence="6">Family 20 glycosylhydrolase</fullName>
    </submittedName>
</protein>
<dbReference type="Gene3D" id="3.20.20.80">
    <property type="entry name" value="Glycosidases"/>
    <property type="match status" value="1"/>
</dbReference>
<dbReference type="PANTHER" id="PTHR43678">
    <property type="entry name" value="PUTATIVE (AFU_ORTHOLOGUE AFUA_2G00640)-RELATED"/>
    <property type="match status" value="1"/>
</dbReference>
<evidence type="ECO:0000313" key="7">
    <source>
        <dbReference type="Proteomes" id="UP001199816"/>
    </source>
</evidence>
<dbReference type="PRINTS" id="PR00738">
    <property type="entry name" value="GLHYDRLASE20"/>
</dbReference>
<comment type="similarity">
    <text evidence="1">Belongs to the glycosyl hydrolase 20 family.</text>
</comment>
<dbReference type="InterPro" id="IPR017853">
    <property type="entry name" value="GH"/>
</dbReference>
<feature type="domain" description="Glycoside hydrolase family 20 catalytic" evidence="4">
    <location>
        <begin position="162"/>
        <end position="477"/>
    </location>
</feature>
<dbReference type="InterPro" id="IPR015882">
    <property type="entry name" value="HEX_bac_N"/>
</dbReference>
<dbReference type="RefSeq" id="WP_231002743.1">
    <property type="nucleotide sequence ID" value="NZ_JAJNEC010000003.1"/>
</dbReference>
<gene>
    <name evidence="6" type="ORF">LQ567_03655</name>
</gene>
<dbReference type="SUPFAM" id="SSF51445">
    <property type="entry name" value="(Trans)glycosidases"/>
    <property type="match status" value="1"/>
</dbReference>
<dbReference type="InterPro" id="IPR013320">
    <property type="entry name" value="ConA-like_dom_sf"/>
</dbReference>
<organism evidence="6 7">
    <name type="scientific">Niabella pedocola</name>
    <dbReference type="NCBI Taxonomy" id="1752077"/>
    <lineage>
        <taxon>Bacteria</taxon>
        <taxon>Pseudomonadati</taxon>
        <taxon>Bacteroidota</taxon>
        <taxon>Chitinophagia</taxon>
        <taxon>Chitinophagales</taxon>
        <taxon>Chitinophagaceae</taxon>
        <taxon>Niabella</taxon>
    </lineage>
</organism>
<dbReference type="Pfam" id="PF13385">
    <property type="entry name" value="Laminin_G_3"/>
    <property type="match status" value="1"/>
</dbReference>
<evidence type="ECO:0000259" key="5">
    <source>
        <dbReference type="Pfam" id="PF02838"/>
    </source>
</evidence>
<evidence type="ECO:0000256" key="1">
    <source>
        <dbReference type="ARBA" id="ARBA00006285"/>
    </source>
</evidence>
<dbReference type="Pfam" id="PF02838">
    <property type="entry name" value="Glyco_hydro_20b"/>
    <property type="match status" value="1"/>
</dbReference>
<proteinExistence type="inferred from homology"/>
<evidence type="ECO:0000259" key="4">
    <source>
        <dbReference type="Pfam" id="PF00728"/>
    </source>
</evidence>
<reference evidence="6 7" key="1">
    <citation type="submission" date="2021-11" db="EMBL/GenBank/DDBJ databases">
        <title>Genomic of Niabella pedocola.</title>
        <authorList>
            <person name="Wu T."/>
        </authorList>
    </citation>
    <scope>NUCLEOTIDE SEQUENCE [LARGE SCALE GENOMIC DNA]</scope>
    <source>
        <strain evidence="6 7">JCM 31011</strain>
    </source>
</reference>
<sequence>MMKRIRILCFLVIVAVAGTPVWIQAQTNPAPFVIPALREWQGATGFFEWKAATSVIVDPQYRKELLPVARLLAEDLAVTKSGALLPVKTGQAGKGTVFFSLDATGSTLPPEGYSLQIGDRIIIKARDVTGAIWATRTLLQLLEQDPQHRTLPKGVARDYPKYEVRGFVLDVGRKFFSLDFLKQYIKFMSYYKMNDFHIHLNDNGFKQFFGDNWDSTYSAFRLQNDTYPNLTAKDGSYTKKEFIELQKMAQRYGVNIIPEIDVPAHSLAFSKAVPGVGSKQYGMDHLDLDNPLTYTVIDNVFREYLQGPNPVFIGKEVHIGTDEYAKKDAEKFRKFTDHYIRFVEGFGKQVRMWGSLTHAQGTTPVKAAGVTMNLWYNGYAEPKDMFALGYKGISTPDGWLYIVPAAGYYYDYLNVKKLYEEWTPNRIGKETFEENDPLIRGGAFAVWNDHVGNGITEKDVHHRVFPAMQVLSQKMWGGSAKPMKYAAFSTQAKQIGEGPGLNMLGRIASKDSLVLAMNADGNFSGQKKQSGTNSLFDQKEKALRLKGGSSFLSTPLPGIGYGYTVRFSIKPEPDNLPNAILFGSEDAVVTLNQQGTGKLGFTREGYHYLFDYAVPVNEWTTIVIEGNHKGTSLYVNGVLKEKLEGAQQTFANGKQIAKVQTLFFPLKFIGDKTNAAKALIRDLKVFNVMLSGDEIRNL</sequence>
<feature type="domain" description="Beta-hexosaminidase bacterial type N-terminal" evidence="5">
    <location>
        <begin position="31"/>
        <end position="159"/>
    </location>
</feature>